<evidence type="ECO:0000256" key="3">
    <source>
        <dbReference type="ARBA" id="ARBA00022833"/>
    </source>
</evidence>
<evidence type="ECO:0000256" key="1">
    <source>
        <dbReference type="ARBA" id="ARBA00022723"/>
    </source>
</evidence>
<name>A0A414SAG9_9FIRM</name>
<dbReference type="GO" id="GO:0003899">
    <property type="term" value="F:DNA-directed RNA polymerase activity"/>
    <property type="evidence" value="ECO:0007669"/>
    <property type="project" value="InterPro"/>
</dbReference>
<feature type="domain" description="Zinc finger CHC2-type" evidence="4">
    <location>
        <begin position="67"/>
        <end position="117"/>
    </location>
</feature>
<dbReference type="Proteomes" id="UP000284220">
    <property type="component" value="Unassembled WGS sequence"/>
</dbReference>
<dbReference type="SMART" id="SM00400">
    <property type="entry name" value="ZnF_CHCC"/>
    <property type="match status" value="1"/>
</dbReference>
<keyword evidence="2" id="KW-0863">Zinc-finger</keyword>
<evidence type="ECO:0000259" key="4">
    <source>
        <dbReference type="SMART" id="SM00400"/>
    </source>
</evidence>
<evidence type="ECO:0000256" key="2">
    <source>
        <dbReference type="ARBA" id="ARBA00022771"/>
    </source>
</evidence>
<evidence type="ECO:0000313" key="6">
    <source>
        <dbReference type="Proteomes" id="UP000284220"/>
    </source>
</evidence>
<keyword evidence="1" id="KW-0479">Metal-binding</keyword>
<dbReference type="PANTHER" id="PTHR30313:SF2">
    <property type="entry name" value="DNA PRIMASE"/>
    <property type="match status" value="1"/>
</dbReference>
<dbReference type="AlphaFoldDB" id="A0A414SAG9"/>
<proteinExistence type="predicted"/>
<organism evidence="5 6">
    <name type="scientific">Blautia obeum</name>
    <dbReference type="NCBI Taxonomy" id="40520"/>
    <lineage>
        <taxon>Bacteria</taxon>
        <taxon>Bacillati</taxon>
        <taxon>Bacillota</taxon>
        <taxon>Clostridia</taxon>
        <taxon>Lachnospirales</taxon>
        <taxon>Lachnospiraceae</taxon>
        <taxon>Blautia</taxon>
    </lineage>
</organism>
<evidence type="ECO:0000313" key="5">
    <source>
        <dbReference type="EMBL" id="RHG16102.1"/>
    </source>
</evidence>
<dbReference type="PANTHER" id="PTHR30313">
    <property type="entry name" value="DNA PRIMASE"/>
    <property type="match status" value="1"/>
</dbReference>
<dbReference type="InterPro" id="IPR002694">
    <property type="entry name" value="Znf_CHC2"/>
</dbReference>
<keyword evidence="3" id="KW-0862">Zinc</keyword>
<dbReference type="GO" id="GO:0006269">
    <property type="term" value="P:DNA replication, synthesis of primer"/>
    <property type="evidence" value="ECO:0007669"/>
    <property type="project" value="TreeGrafter"/>
</dbReference>
<dbReference type="EMBL" id="QRHZ01000007">
    <property type="protein sequence ID" value="RHG16102.1"/>
    <property type="molecule type" value="Genomic_DNA"/>
</dbReference>
<reference evidence="5 6" key="1">
    <citation type="submission" date="2018-08" db="EMBL/GenBank/DDBJ databases">
        <title>A genome reference for cultivated species of the human gut microbiota.</title>
        <authorList>
            <person name="Zou Y."/>
            <person name="Xue W."/>
            <person name="Luo G."/>
        </authorList>
    </citation>
    <scope>NUCLEOTIDE SEQUENCE [LARGE SCALE GENOMIC DNA]</scope>
    <source>
        <strain evidence="5 6">AM22-9LB</strain>
    </source>
</reference>
<dbReference type="GO" id="GO:0005737">
    <property type="term" value="C:cytoplasm"/>
    <property type="evidence" value="ECO:0007669"/>
    <property type="project" value="TreeGrafter"/>
</dbReference>
<dbReference type="SUPFAM" id="SSF57783">
    <property type="entry name" value="Zinc beta-ribbon"/>
    <property type="match status" value="1"/>
</dbReference>
<dbReference type="InterPro" id="IPR050219">
    <property type="entry name" value="DnaG_primase"/>
</dbReference>
<dbReference type="Gene3D" id="3.90.580.10">
    <property type="entry name" value="Zinc finger, CHC2-type domain"/>
    <property type="match status" value="1"/>
</dbReference>
<dbReference type="GO" id="GO:0008270">
    <property type="term" value="F:zinc ion binding"/>
    <property type="evidence" value="ECO:0007669"/>
    <property type="project" value="UniProtKB-KW"/>
</dbReference>
<dbReference type="GO" id="GO:0003677">
    <property type="term" value="F:DNA binding"/>
    <property type="evidence" value="ECO:0007669"/>
    <property type="project" value="InterPro"/>
</dbReference>
<dbReference type="InterPro" id="IPR036977">
    <property type="entry name" value="DNA_primase_Znf_CHC2"/>
</dbReference>
<protein>
    <submittedName>
        <fullName evidence="5">DNA primase</fullName>
    </submittedName>
</protein>
<comment type="caution">
    <text evidence="5">The sequence shown here is derived from an EMBL/GenBank/DDBJ whole genome shotgun (WGS) entry which is preliminary data.</text>
</comment>
<gene>
    <name evidence="5" type="ORF">DW272_13130</name>
</gene>
<accession>A0A414SAG9</accession>
<dbReference type="Pfam" id="PF01807">
    <property type="entry name" value="Zn_ribbon_DnaG"/>
    <property type="match status" value="1"/>
</dbReference>
<sequence length="253" mass="29732">MPLLVTRAFMNKKDKAFLSNTHIYYSKGFLRRKGENCILNIFSEVKEYLTARQVAENYGLQVRRNGLACCPFHDDKHPSMKIDKNYHCFACGVGGDAIDYVSRMFGLSQYEAALKIVEDFRLPIEVKGNKELSEQDRARIRRERTERERLIHIRERFDRWCNHSIESLRDGLLLIEQMGIFLNGKPPDIIFSEDYARMLHAEPIMNYWLDILCMGSTEDKQELFMKGRKEVEEVAERVRIGRERIMERNRGSA</sequence>